<evidence type="ECO:0000259" key="9">
    <source>
        <dbReference type="PROSITE" id="PS50109"/>
    </source>
</evidence>
<protein>
    <recommendedName>
        <fullName evidence="3">histidine kinase</fullName>
        <ecNumber evidence="3">2.7.13.3</ecNumber>
    </recommendedName>
</protein>
<evidence type="ECO:0000313" key="11">
    <source>
        <dbReference type="Proteomes" id="UP000189339"/>
    </source>
</evidence>
<dbReference type="PROSITE" id="PS50109">
    <property type="entry name" value="HIS_KIN"/>
    <property type="match status" value="1"/>
</dbReference>
<keyword evidence="5" id="KW-0597">Phosphoprotein</keyword>
<keyword evidence="6 8" id="KW-0812">Transmembrane</keyword>
<dbReference type="AlphaFoldDB" id="A0A1V2DP11"/>
<dbReference type="InterPro" id="IPR005467">
    <property type="entry name" value="His_kinase_dom"/>
</dbReference>
<dbReference type="Pfam" id="PF21623">
    <property type="entry name" value="HK_sensor_dom_bact"/>
    <property type="match status" value="1"/>
</dbReference>
<dbReference type="Proteomes" id="UP000189339">
    <property type="component" value="Unassembled WGS sequence"/>
</dbReference>
<dbReference type="InterPro" id="IPR004358">
    <property type="entry name" value="Sig_transdc_His_kin-like_C"/>
</dbReference>
<dbReference type="PANTHER" id="PTHR43065">
    <property type="entry name" value="SENSOR HISTIDINE KINASE"/>
    <property type="match status" value="1"/>
</dbReference>
<keyword evidence="7 8" id="KW-1133">Transmembrane helix</keyword>
<evidence type="ECO:0000313" key="10">
    <source>
        <dbReference type="EMBL" id="ONF42181.1"/>
    </source>
</evidence>
<comment type="caution">
    <text evidence="10">The sequence shown here is derived from an EMBL/GenBank/DDBJ whole genome shotgun (WGS) entry which is preliminary data.</text>
</comment>
<sequence>MSVVRDGLRKRVLFHLPVLAAVLVLPLLVAAIVYHDRMSGTLDSLRQQHDRKLGLALSIVHSRLGDMRHTLRLLAHDRQLAEALSQEPIDRARAEAVMVSFNDAVEDLIQLRWLDPTGQEQVRVDVANRVAYPVPEHQLQDKSQRYYFQAGIQTPPDRIYFSPIDLNEEWGRVVVPLQPTVRVSLQTGQDGRMPPGLLILNYNLASMLAALRQLNDDQVQLRLANPDGYWMLHPDPAQEWGQQLNHPEATLARTRPALWQALQTHEVLTDLFDTGVVSAQSLRLRPETGQVDAYLLAHTPRSLIQGYRSRALMQASLVAAILLAVGGVVLWREYRQQRTMLQLNRQLAQDKVALEQAGQRQQELLGQQQLLQQDLVQASKLSSLGMMVAGVAHELNTPIGGAMLAAARQQQNLDSLRQGFEQGLSRADFKAYLEDTEQGIELIRQNLTRCAELVHSFKRLAVDRGNEDIVEFSPRQVAEDLIHSLKPQLKQHSVTIDNRIDPTLTLQGYPGVLSQVLQNLLVNALEHGFQAAEPGTITLTARPEGRRLLITVEDNGRGIDPGIRPRLFDPFVTSRRGQGNTGLGLHFVHQWVTQVLQGSLDVQSPCDHDRGTRFTLRLPVALDKVDV</sequence>
<dbReference type="SUPFAM" id="SSF55874">
    <property type="entry name" value="ATPase domain of HSP90 chaperone/DNA topoisomerase II/histidine kinase"/>
    <property type="match status" value="1"/>
</dbReference>
<dbReference type="PANTHER" id="PTHR43065:SF47">
    <property type="match status" value="1"/>
</dbReference>
<dbReference type="Gene3D" id="3.30.565.10">
    <property type="entry name" value="Histidine kinase-like ATPase, C-terminal domain"/>
    <property type="match status" value="1"/>
</dbReference>
<feature type="transmembrane region" description="Helical" evidence="8">
    <location>
        <begin position="12"/>
        <end position="34"/>
    </location>
</feature>
<keyword evidence="8" id="KW-0472">Membrane</keyword>
<dbReference type="InterPro" id="IPR048760">
    <property type="entry name" value="VP0354-like_sensor_dom"/>
</dbReference>
<dbReference type="InterPro" id="IPR036890">
    <property type="entry name" value="HATPase_C_sf"/>
</dbReference>
<dbReference type="OrthoDB" id="2521613at2"/>
<dbReference type="SUPFAM" id="SSF103190">
    <property type="entry name" value="Sensory domain-like"/>
    <property type="match status" value="2"/>
</dbReference>
<evidence type="ECO:0000256" key="5">
    <source>
        <dbReference type="ARBA" id="ARBA00022553"/>
    </source>
</evidence>
<accession>A0A1V2DP11</accession>
<name>A0A1V2DP11_9GAMM</name>
<evidence type="ECO:0000256" key="1">
    <source>
        <dbReference type="ARBA" id="ARBA00000085"/>
    </source>
</evidence>
<evidence type="ECO:0000256" key="7">
    <source>
        <dbReference type="ARBA" id="ARBA00022989"/>
    </source>
</evidence>
<dbReference type="Gene3D" id="1.10.287.130">
    <property type="match status" value="1"/>
</dbReference>
<dbReference type="InterPro" id="IPR003594">
    <property type="entry name" value="HATPase_dom"/>
</dbReference>
<gene>
    <name evidence="10" type="ORF">BTO32_16565</name>
</gene>
<evidence type="ECO:0000256" key="2">
    <source>
        <dbReference type="ARBA" id="ARBA00004651"/>
    </source>
</evidence>
<evidence type="ECO:0000256" key="6">
    <source>
        <dbReference type="ARBA" id="ARBA00022692"/>
    </source>
</evidence>
<dbReference type="RefSeq" id="WP_076725773.1">
    <property type="nucleotide sequence ID" value="NZ_MSCW01000012.1"/>
</dbReference>
<dbReference type="Pfam" id="PF02518">
    <property type="entry name" value="HATPase_c"/>
    <property type="match status" value="1"/>
</dbReference>
<comment type="subcellular location">
    <subcellularLocation>
        <location evidence="2">Cell membrane</location>
        <topology evidence="2">Multi-pass membrane protein</topology>
    </subcellularLocation>
</comment>
<dbReference type="Gene3D" id="3.30.450.20">
    <property type="entry name" value="PAS domain"/>
    <property type="match status" value="2"/>
</dbReference>
<evidence type="ECO:0000256" key="4">
    <source>
        <dbReference type="ARBA" id="ARBA00022475"/>
    </source>
</evidence>
<evidence type="ECO:0000256" key="3">
    <source>
        <dbReference type="ARBA" id="ARBA00012438"/>
    </source>
</evidence>
<feature type="transmembrane region" description="Helical" evidence="8">
    <location>
        <begin position="311"/>
        <end position="331"/>
    </location>
</feature>
<dbReference type="GO" id="GO:0000155">
    <property type="term" value="F:phosphorelay sensor kinase activity"/>
    <property type="evidence" value="ECO:0007669"/>
    <property type="project" value="InterPro"/>
</dbReference>
<proteinExistence type="predicted"/>
<evidence type="ECO:0000256" key="8">
    <source>
        <dbReference type="SAM" id="Phobius"/>
    </source>
</evidence>
<dbReference type="EMBL" id="MSCW01000012">
    <property type="protein sequence ID" value="ONF42181.1"/>
    <property type="molecule type" value="Genomic_DNA"/>
</dbReference>
<dbReference type="EC" id="2.7.13.3" evidence="3"/>
<dbReference type="InterPro" id="IPR029151">
    <property type="entry name" value="Sensor-like_sf"/>
</dbReference>
<organism evidence="10 11">
    <name type="scientific">Marinobacter lutaoensis</name>
    <dbReference type="NCBI Taxonomy" id="135739"/>
    <lineage>
        <taxon>Bacteria</taxon>
        <taxon>Pseudomonadati</taxon>
        <taxon>Pseudomonadota</taxon>
        <taxon>Gammaproteobacteria</taxon>
        <taxon>Pseudomonadales</taxon>
        <taxon>Marinobacteraceae</taxon>
        <taxon>Marinobacter</taxon>
    </lineage>
</organism>
<dbReference type="PRINTS" id="PR00344">
    <property type="entry name" value="BCTRLSENSOR"/>
</dbReference>
<comment type="catalytic activity">
    <reaction evidence="1">
        <text>ATP + protein L-histidine = ADP + protein N-phospho-L-histidine.</text>
        <dbReference type="EC" id="2.7.13.3"/>
    </reaction>
</comment>
<dbReference type="SMART" id="SM00387">
    <property type="entry name" value="HATPase_c"/>
    <property type="match status" value="1"/>
</dbReference>
<keyword evidence="11" id="KW-1185">Reference proteome</keyword>
<dbReference type="InterPro" id="IPR003661">
    <property type="entry name" value="HisK_dim/P_dom"/>
</dbReference>
<reference evidence="10 11" key="1">
    <citation type="submission" date="2016-12" db="EMBL/GenBank/DDBJ databases">
        <title>Marinobacter lutaoensis whole genome sequencing.</title>
        <authorList>
            <person name="Verma A."/>
            <person name="Krishnamurthi S."/>
        </authorList>
    </citation>
    <scope>NUCLEOTIDE SEQUENCE [LARGE SCALE GENOMIC DNA]</scope>
    <source>
        <strain evidence="10 11">T5054</strain>
    </source>
</reference>
<feature type="domain" description="Histidine kinase" evidence="9">
    <location>
        <begin position="390"/>
        <end position="622"/>
    </location>
</feature>
<dbReference type="CDD" id="cd00082">
    <property type="entry name" value="HisKA"/>
    <property type="match status" value="1"/>
</dbReference>
<dbReference type="STRING" id="135739.BTO32_16565"/>
<dbReference type="GO" id="GO:0005886">
    <property type="term" value="C:plasma membrane"/>
    <property type="evidence" value="ECO:0007669"/>
    <property type="project" value="UniProtKB-SubCell"/>
</dbReference>
<keyword evidence="4" id="KW-1003">Cell membrane</keyword>